<dbReference type="PANTHER" id="PTHR30561:SF1">
    <property type="entry name" value="MULTIDRUG TRANSPORTER EMRE"/>
    <property type="match status" value="1"/>
</dbReference>
<evidence type="ECO:0000313" key="10">
    <source>
        <dbReference type="EMBL" id="KIX15146.1"/>
    </source>
</evidence>
<evidence type="ECO:0000256" key="5">
    <source>
        <dbReference type="ARBA" id="ARBA00022989"/>
    </source>
</evidence>
<organism evidence="10 11">
    <name type="scientific">Dethiosulfatarculus sandiegensis</name>
    <dbReference type="NCBI Taxonomy" id="1429043"/>
    <lineage>
        <taxon>Bacteria</taxon>
        <taxon>Pseudomonadati</taxon>
        <taxon>Thermodesulfobacteriota</taxon>
        <taxon>Desulfarculia</taxon>
        <taxon>Desulfarculales</taxon>
        <taxon>Desulfarculaceae</taxon>
        <taxon>Dethiosulfatarculus</taxon>
    </lineage>
</organism>
<protein>
    <submittedName>
        <fullName evidence="10">Multidrug transporter</fullName>
    </submittedName>
</protein>
<dbReference type="GO" id="GO:1990961">
    <property type="term" value="P:xenobiotic detoxification by transmembrane export across the plasma membrane"/>
    <property type="evidence" value="ECO:0007669"/>
    <property type="project" value="UniProtKB-ARBA"/>
</dbReference>
<dbReference type="EMBL" id="AZAC01000004">
    <property type="protein sequence ID" value="KIX15146.1"/>
    <property type="molecule type" value="Genomic_DNA"/>
</dbReference>
<dbReference type="GO" id="GO:0031460">
    <property type="term" value="P:glycine betaine transport"/>
    <property type="evidence" value="ECO:0007669"/>
    <property type="project" value="TreeGrafter"/>
</dbReference>
<keyword evidence="4 8" id="KW-0812">Transmembrane</keyword>
<comment type="similarity">
    <text evidence="7 8">Belongs to the drug/metabolite transporter (DMT) superfamily. Small multidrug resistance (SMR) (TC 2.A.7.1) family.</text>
</comment>
<keyword evidence="5 9" id="KW-1133">Transmembrane helix</keyword>
<gene>
    <name evidence="10" type="ORF">X474_05200</name>
</gene>
<dbReference type="Proteomes" id="UP000032233">
    <property type="component" value="Unassembled WGS sequence"/>
</dbReference>
<comment type="caution">
    <text evidence="10">The sequence shown here is derived from an EMBL/GenBank/DDBJ whole genome shotgun (WGS) entry which is preliminary data.</text>
</comment>
<accession>A0A0D2JHC6</accession>
<proteinExistence type="inferred from homology"/>
<keyword evidence="6 9" id="KW-0472">Membrane</keyword>
<dbReference type="InterPro" id="IPR000390">
    <property type="entry name" value="Small_drug/metabolite_transptr"/>
</dbReference>
<dbReference type="SUPFAM" id="SSF103481">
    <property type="entry name" value="Multidrug resistance efflux transporter EmrE"/>
    <property type="match status" value="1"/>
</dbReference>
<dbReference type="PATRIC" id="fig|1429043.3.peg.1107"/>
<comment type="subcellular location">
    <subcellularLocation>
        <location evidence="1 8">Cell membrane</location>
        <topology evidence="1 8">Multi-pass membrane protein</topology>
    </subcellularLocation>
</comment>
<evidence type="ECO:0000256" key="2">
    <source>
        <dbReference type="ARBA" id="ARBA00022448"/>
    </source>
</evidence>
<dbReference type="GO" id="GO:0015297">
    <property type="term" value="F:antiporter activity"/>
    <property type="evidence" value="ECO:0007669"/>
    <property type="project" value="TreeGrafter"/>
</dbReference>
<evidence type="ECO:0000256" key="3">
    <source>
        <dbReference type="ARBA" id="ARBA00022475"/>
    </source>
</evidence>
<keyword evidence="11" id="KW-1185">Reference proteome</keyword>
<keyword evidence="3" id="KW-1003">Cell membrane</keyword>
<dbReference type="Gene3D" id="1.10.3730.20">
    <property type="match status" value="1"/>
</dbReference>
<evidence type="ECO:0000256" key="6">
    <source>
        <dbReference type="ARBA" id="ARBA00023136"/>
    </source>
</evidence>
<dbReference type="GO" id="GO:0015220">
    <property type="term" value="F:choline transmembrane transporter activity"/>
    <property type="evidence" value="ECO:0007669"/>
    <property type="project" value="TreeGrafter"/>
</dbReference>
<reference evidence="10 11" key="1">
    <citation type="submission" date="2013-11" db="EMBL/GenBank/DDBJ databases">
        <title>Metagenomic analysis of a methanogenic consortium involved in long chain n-alkane degradation.</title>
        <authorList>
            <person name="Davidova I.A."/>
            <person name="Callaghan A.V."/>
            <person name="Wawrik B."/>
            <person name="Pruitt S."/>
            <person name="Marks C."/>
            <person name="Duncan K.E."/>
            <person name="Suflita J.M."/>
        </authorList>
    </citation>
    <scope>NUCLEOTIDE SEQUENCE [LARGE SCALE GENOMIC DNA]</scope>
    <source>
        <strain evidence="10 11">SPR</strain>
    </source>
</reference>
<dbReference type="FunCoup" id="A0A0D2JHC6">
    <property type="interactions" value="119"/>
</dbReference>
<dbReference type="OrthoDB" id="9808638at2"/>
<dbReference type="PANTHER" id="PTHR30561">
    <property type="entry name" value="SMR FAMILY PROTON-DEPENDENT DRUG EFFLUX TRANSPORTER SUGE"/>
    <property type="match status" value="1"/>
</dbReference>
<dbReference type="InterPro" id="IPR045324">
    <property type="entry name" value="Small_multidrug_res"/>
</dbReference>
<dbReference type="GO" id="GO:0005886">
    <property type="term" value="C:plasma membrane"/>
    <property type="evidence" value="ECO:0007669"/>
    <property type="project" value="UniProtKB-SubCell"/>
</dbReference>
<evidence type="ECO:0000256" key="4">
    <source>
        <dbReference type="ARBA" id="ARBA00022692"/>
    </source>
</evidence>
<sequence>MGFVFLFLAISAEIVGTSALKASQQFTRLYPSLLVVLGYGAAFFLLGQVLKYIPMGVAYAFWAGLGIVLITLVDVFFYKQPIDLAAGLGIALIVSGVVVIHVFSKAVV</sequence>
<dbReference type="STRING" id="1429043.X474_05200"/>
<evidence type="ECO:0000313" key="11">
    <source>
        <dbReference type="Proteomes" id="UP000032233"/>
    </source>
</evidence>
<dbReference type="RefSeq" id="WP_044347100.1">
    <property type="nucleotide sequence ID" value="NZ_AZAC01000004.1"/>
</dbReference>
<dbReference type="Pfam" id="PF00893">
    <property type="entry name" value="Multi_Drug_Res"/>
    <property type="match status" value="1"/>
</dbReference>
<feature type="transmembrane region" description="Helical" evidence="9">
    <location>
        <begin position="29"/>
        <end position="50"/>
    </location>
</feature>
<dbReference type="InParanoid" id="A0A0D2JHC6"/>
<feature type="transmembrane region" description="Helical" evidence="9">
    <location>
        <begin position="57"/>
        <end position="78"/>
    </location>
</feature>
<name>A0A0D2JHC6_9BACT</name>
<dbReference type="AlphaFoldDB" id="A0A0D2JHC6"/>
<evidence type="ECO:0000256" key="1">
    <source>
        <dbReference type="ARBA" id="ARBA00004651"/>
    </source>
</evidence>
<feature type="transmembrane region" description="Helical" evidence="9">
    <location>
        <begin position="84"/>
        <end position="103"/>
    </location>
</feature>
<dbReference type="FunFam" id="1.10.3730.20:FF:000001">
    <property type="entry name" value="Quaternary ammonium compound resistance transporter SugE"/>
    <property type="match status" value="1"/>
</dbReference>
<dbReference type="GO" id="GO:0015199">
    <property type="term" value="F:amino-acid betaine transmembrane transporter activity"/>
    <property type="evidence" value="ECO:0007669"/>
    <property type="project" value="TreeGrafter"/>
</dbReference>
<dbReference type="InterPro" id="IPR037185">
    <property type="entry name" value="EmrE-like"/>
</dbReference>
<evidence type="ECO:0000256" key="7">
    <source>
        <dbReference type="ARBA" id="ARBA00038032"/>
    </source>
</evidence>
<evidence type="ECO:0000256" key="8">
    <source>
        <dbReference type="RuleBase" id="RU003942"/>
    </source>
</evidence>
<evidence type="ECO:0000256" key="9">
    <source>
        <dbReference type="SAM" id="Phobius"/>
    </source>
</evidence>
<keyword evidence="2" id="KW-0813">Transport</keyword>